<name>A0A2U1FSJ1_9PORP</name>
<gene>
    <name evidence="1" type="ORF">C7382_10175</name>
</gene>
<proteinExistence type="predicted"/>
<organism evidence="1 2">
    <name type="scientific">Porphyromonas loveana</name>
    <dbReference type="NCBI Taxonomy" id="1884669"/>
    <lineage>
        <taxon>Bacteria</taxon>
        <taxon>Pseudomonadati</taxon>
        <taxon>Bacteroidota</taxon>
        <taxon>Bacteroidia</taxon>
        <taxon>Bacteroidales</taxon>
        <taxon>Porphyromonadaceae</taxon>
        <taxon>Porphyromonas</taxon>
    </lineage>
</organism>
<protein>
    <submittedName>
        <fullName evidence="1">Uncharacterized protein</fullName>
    </submittedName>
</protein>
<evidence type="ECO:0000313" key="1">
    <source>
        <dbReference type="EMBL" id="PVZ15144.1"/>
    </source>
</evidence>
<sequence>MPLQIESSGAYSSNLWAENPENMAPEIRSNSRQKFFDLAHEFFRNGAKKFSFWRKFFRPSAQVGENNTSAYFFTSCPHFFGLMYHDYSLMDGMYIMPCGLVRVNLRLPLAHRSQAMPRLSCILDAIPVEWIFGCAEKCNFTALLKVTS</sequence>
<dbReference type="EMBL" id="QEKY01000001">
    <property type="protein sequence ID" value="PVZ15144.1"/>
    <property type="molecule type" value="Genomic_DNA"/>
</dbReference>
<keyword evidence="2" id="KW-1185">Reference proteome</keyword>
<accession>A0A2U1FSJ1</accession>
<reference evidence="1 2" key="1">
    <citation type="submission" date="2018-04" db="EMBL/GenBank/DDBJ databases">
        <title>Genomic Encyclopedia of Type Strains, Phase IV (KMG-IV): sequencing the most valuable type-strain genomes for metagenomic binning, comparative biology and taxonomic classification.</title>
        <authorList>
            <person name="Goeker M."/>
        </authorList>
    </citation>
    <scope>NUCLEOTIDE SEQUENCE [LARGE SCALE GENOMIC DNA]</scope>
    <source>
        <strain evidence="1 2">DSM 28520</strain>
    </source>
</reference>
<dbReference type="Proteomes" id="UP000245462">
    <property type="component" value="Unassembled WGS sequence"/>
</dbReference>
<dbReference type="AlphaFoldDB" id="A0A2U1FSJ1"/>
<comment type="caution">
    <text evidence="1">The sequence shown here is derived from an EMBL/GenBank/DDBJ whole genome shotgun (WGS) entry which is preliminary data.</text>
</comment>
<evidence type="ECO:0000313" key="2">
    <source>
        <dbReference type="Proteomes" id="UP000245462"/>
    </source>
</evidence>